<protein>
    <recommendedName>
        <fullName evidence="4">C2H2-type domain-containing protein</fullName>
    </recommendedName>
</protein>
<proteinExistence type="predicted"/>
<evidence type="ECO:0000313" key="2">
    <source>
        <dbReference type="EMBL" id="KAK6346324.1"/>
    </source>
</evidence>
<feature type="compositionally biased region" description="Pro residues" evidence="1">
    <location>
        <begin position="299"/>
        <end position="311"/>
    </location>
</feature>
<organism evidence="2 3">
    <name type="scientific">Orbilia blumenaviensis</name>
    <dbReference type="NCBI Taxonomy" id="1796055"/>
    <lineage>
        <taxon>Eukaryota</taxon>
        <taxon>Fungi</taxon>
        <taxon>Dikarya</taxon>
        <taxon>Ascomycota</taxon>
        <taxon>Pezizomycotina</taxon>
        <taxon>Orbiliomycetes</taxon>
        <taxon>Orbiliales</taxon>
        <taxon>Orbiliaceae</taxon>
        <taxon>Orbilia</taxon>
    </lineage>
</organism>
<evidence type="ECO:0008006" key="4">
    <source>
        <dbReference type="Google" id="ProtNLM"/>
    </source>
</evidence>
<feature type="region of interest" description="Disordered" evidence="1">
    <location>
        <begin position="290"/>
        <end position="311"/>
    </location>
</feature>
<dbReference type="Proteomes" id="UP001373714">
    <property type="component" value="Unassembled WGS sequence"/>
</dbReference>
<comment type="caution">
    <text evidence="2">The sequence shown here is derived from an EMBL/GenBank/DDBJ whole genome shotgun (WGS) entry which is preliminary data.</text>
</comment>
<dbReference type="AlphaFoldDB" id="A0AAV9UPN9"/>
<evidence type="ECO:0000313" key="3">
    <source>
        <dbReference type="Proteomes" id="UP001373714"/>
    </source>
</evidence>
<sequence length="311" mass="35966">MEYPYFNNHPGMDPSDSRFQGNIPSYPTTLEVDDDSELEYPGDYHNSQRYPYRESYHGFPDHFLSPSSSITSSHPDNIWSESGSRGMSSRTAPEVDYPPVPAGPRCIFYWKGCPFRASEHDRWVEHIYYEHFKPEDPARDIHKLYLGHTPRSWTCRFRHCGAVMVNDDRKALWDAKLAHLFGHFSMDQGWPEEVEEDITWLNYYREMGFCSERDVYGGISAPPPKRPYTQPAMVFRKNPKKGRTAARGYSEQDALGESVVPFTQQMPPAQYPVQYITQYPPPVQLYGYQPPMGPEQFAPQPPPPGPYHHGY</sequence>
<accession>A0AAV9UPN9</accession>
<evidence type="ECO:0000256" key="1">
    <source>
        <dbReference type="SAM" id="MobiDB-lite"/>
    </source>
</evidence>
<reference evidence="2 3" key="1">
    <citation type="submission" date="2019-10" db="EMBL/GenBank/DDBJ databases">
        <authorList>
            <person name="Palmer J.M."/>
        </authorList>
    </citation>
    <scope>NUCLEOTIDE SEQUENCE [LARGE SCALE GENOMIC DNA]</scope>
    <source>
        <strain evidence="2 3">TWF730</strain>
    </source>
</reference>
<dbReference type="EMBL" id="JAVHNS010000008">
    <property type="protein sequence ID" value="KAK6346324.1"/>
    <property type="molecule type" value="Genomic_DNA"/>
</dbReference>
<gene>
    <name evidence="2" type="ORF">TWF730_010651</name>
</gene>
<keyword evidence="3" id="KW-1185">Reference proteome</keyword>
<name>A0AAV9UPN9_9PEZI</name>